<keyword evidence="2" id="KW-1185">Reference proteome</keyword>
<dbReference type="Proteomes" id="UP000826573">
    <property type="component" value="Unassembled WGS sequence"/>
</dbReference>
<sequence>MLTSDEESEALLSAMAYGAVLHSGVAYKSGFGILKGEEPELFELKRYKPSTPLVSPMYNVAAVDKNLGA</sequence>
<evidence type="ECO:0000313" key="2">
    <source>
        <dbReference type="Proteomes" id="UP000826573"/>
    </source>
</evidence>
<reference evidence="1 2" key="1">
    <citation type="submission" date="2021-08" db="EMBL/GenBank/DDBJ databases">
        <title>The highly contiguous genome resource for Trichoderma semiorbis FJ059, a fungal antagonistic to plant pathogens.</title>
        <authorList>
            <person name="Liu T."/>
        </authorList>
    </citation>
    <scope>NUCLEOTIDE SEQUENCE [LARGE SCALE GENOMIC DNA]</scope>
    <source>
        <strain evidence="1 2">FJ059</strain>
    </source>
</reference>
<accession>A0A9P8KRT7</accession>
<protein>
    <submittedName>
        <fullName evidence="1">Uncharacterized protein</fullName>
    </submittedName>
</protein>
<comment type="caution">
    <text evidence="1">The sequence shown here is derived from an EMBL/GenBank/DDBJ whole genome shotgun (WGS) entry which is preliminary data.</text>
</comment>
<organism evidence="1 2">
    <name type="scientific">Trichoderma semiorbis</name>
    <dbReference type="NCBI Taxonomy" id="1491008"/>
    <lineage>
        <taxon>Eukaryota</taxon>
        <taxon>Fungi</taxon>
        <taxon>Dikarya</taxon>
        <taxon>Ascomycota</taxon>
        <taxon>Pezizomycotina</taxon>
        <taxon>Sordariomycetes</taxon>
        <taxon>Hypocreomycetidae</taxon>
        <taxon>Hypocreales</taxon>
        <taxon>Hypocreaceae</taxon>
        <taxon>Trichoderma</taxon>
    </lineage>
</organism>
<proteinExistence type="predicted"/>
<dbReference type="AlphaFoldDB" id="A0A9P8KRT7"/>
<name>A0A9P8KRT7_9HYPO</name>
<dbReference type="EMBL" id="JAIMJC010000004">
    <property type="protein sequence ID" value="KAH0526388.1"/>
    <property type="molecule type" value="Genomic_DNA"/>
</dbReference>
<evidence type="ECO:0000313" key="1">
    <source>
        <dbReference type="EMBL" id="KAH0526388.1"/>
    </source>
</evidence>
<gene>
    <name evidence="1" type="ORF">TsFJ059_009714</name>
</gene>